<feature type="transmembrane region" description="Helical" evidence="1">
    <location>
        <begin position="55"/>
        <end position="76"/>
    </location>
</feature>
<reference evidence="2" key="1">
    <citation type="journal article" date="2020" name="Nature">
        <title>Giant virus diversity and host interactions through global metagenomics.</title>
        <authorList>
            <person name="Schulz F."/>
            <person name="Roux S."/>
            <person name="Paez-Espino D."/>
            <person name="Jungbluth S."/>
            <person name="Walsh D.A."/>
            <person name="Denef V.J."/>
            <person name="McMahon K.D."/>
            <person name="Konstantinidis K.T."/>
            <person name="Eloe-Fadrosh E.A."/>
            <person name="Kyrpides N.C."/>
            <person name="Woyke T."/>
        </authorList>
    </citation>
    <scope>NUCLEOTIDE SEQUENCE</scope>
    <source>
        <strain evidence="2">GVMAG-S-ERX556022-25</strain>
    </source>
</reference>
<dbReference type="EMBL" id="MN738817">
    <property type="protein sequence ID" value="QHS84859.1"/>
    <property type="molecule type" value="Genomic_DNA"/>
</dbReference>
<feature type="transmembrane region" description="Helical" evidence="1">
    <location>
        <begin position="29"/>
        <end position="48"/>
    </location>
</feature>
<protein>
    <submittedName>
        <fullName evidence="2">Uncharacterized protein</fullName>
    </submittedName>
</protein>
<evidence type="ECO:0000256" key="1">
    <source>
        <dbReference type="SAM" id="Phobius"/>
    </source>
</evidence>
<organism evidence="2">
    <name type="scientific">viral metagenome</name>
    <dbReference type="NCBI Taxonomy" id="1070528"/>
    <lineage>
        <taxon>unclassified sequences</taxon>
        <taxon>metagenomes</taxon>
        <taxon>organismal metagenomes</taxon>
    </lineage>
</organism>
<feature type="transmembrane region" description="Helical" evidence="1">
    <location>
        <begin position="96"/>
        <end position="120"/>
    </location>
</feature>
<feature type="transmembrane region" description="Helical" evidence="1">
    <location>
        <begin position="132"/>
        <end position="151"/>
    </location>
</feature>
<feature type="transmembrane region" description="Helical" evidence="1">
    <location>
        <begin position="171"/>
        <end position="195"/>
    </location>
</feature>
<proteinExistence type="predicted"/>
<keyword evidence="1" id="KW-1133">Transmembrane helix</keyword>
<accession>A0A6C0AY06</accession>
<dbReference type="AlphaFoldDB" id="A0A6C0AY06"/>
<keyword evidence="1" id="KW-0812">Transmembrane</keyword>
<keyword evidence="1" id="KW-0472">Membrane</keyword>
<sequence>MSTNTNDKYLQNKRTIFVMDKKDLKNSSAMIGLLIYLFIFGIIIPYLLYKNKRWIILTGYMPNLDLIATVLGYHGGPFDSFIWNHLYNPADDTLEGYISSNIINYFSLLGVTYIIAYYTYKTGNILKGWSRSIIMLPVTYFLPSNFIIYYMNKFGEYLDKNYKYLENKSLLHYLLVTSYGFLITSVIITGEVYLIEKLTPYINELIKIFFKS</sequence>
<name>A0A6C0AY06_9ZZZZ</name>
<evidence type="ECO:0000313" key="2">
    <source>
        <dbReference type="EMBL" id="QHS84859.1"/>
    </source>
</evidence>